<evidence type="ECO:0000313" key="2">
    <source>
        <dbReference type="EMBL" id="KAF6396990.1"/>
    </source>
</evidence>
<comment type="caution">
    <text evidence="2">The sequence shown here is derived from an EMBL/GenBank/DDBJ whole genome shotgun (WGS) entry which is preliminary data.</text>
</comment>
<name>A0A7J8BFD5_ROUAE</name>
<dbReference type="AlphaFoldDB" id="A0A7J8BFD5"/>
<evidence type="ECO:0000256" key="1">
    <source>
        <dbReference type="SAM" id="MobiDB-lite"/>
    </source>
</evidence>
<accession>A0A7J8BFD5</accession>
<feature type="region of interest" description="Disordered" evidence="1">
    <location>
        <begin position="1"/>
        <end position="20"/>
    </location>
</feature>
<keyword evidence="3" id="KW-1185">Reference proteome</keyword>
<gene>
    <name evidence="2" type="ORF">HJG63_009678</name>
</gene>
<protein>
    <submittedName>
        <fullName evidence="2">Uncharacterized protein</fullName>
    </submittedName>
</protein>
<organism evidence="2 3">
    <name type="scientific">Rousettus aegyptiacus</name>
    <name type="common">Egyptian fruit bat</name>
    <name type="synonym">Pteropus aegyptiacus</name>
    <dbReference type="NCBI Taxonomy" id="9407"/>
    <lineage>
        <taxon>Eukaryota</taxon>
        <taxon>Metazoa</taxon>
        <taxon>Chordata</taxon>
        <taxon>Craniata</taxon>
        <taxon>Vertebrata</taxon>
        <taxon>Euteleostomi</taxon>
        <taxon>Mammalia</taxon>
        <taxon>Eutheria</taxon>
        <taxon>Laurasiatheria</taxon>
        <taxon>Chiroptera</taxon>
        <taxon>Yinpterochiroptera</taxon>
        <taxon>Pteropodoidea</taxon>
        <taxon>Pteropodidae</taxon>
        <taxon>Rousettinae</taxon>
        <taxon>Rousettus</taxon>
    </lineage>
</organism>
<reference evidence="2 3" key="1">
    <citation type="journal article" date="2020" name="Nature">
        <title>Six reference-quality genomes reveal evolution of bat adaptations.</title>
        <authorList>
            <person name="Jebb D."/>
            <person name="Huang Z."/>
            <person name="Pippel M."/>
            <person name="Hughes G.M."/>
            <person name="Lavrichenko K."/>
            <person name="Devanna P."/>
            <person name="Winkler S."/>
            <person name="Jermiin L.S."/>
            <person name="Skirmuntt E.C."/>
            <person name="Katzourakis A."/>
            <person name="Burkitt-Gray L."/>
            <person name="Ray D.A."/>
            <person name="Sullivan K.A.M."/>
            <person name="Roscito J.G."/>
            <person name="Kirilenko B.M."/>
            <person name="Davalos L.M."/>
            <person name="Corthals A.P."/>
            <person name="Power M.L."/>
            <person name="Jones G."/>
            <person name="Ransome R.D."/>
            <person name="Dechmann D.K.N."/>
            <person name="Locatelli A.G."/>
            <person name="Puechmaille S.J."/>
            <person name="Fedrigo O."/>
            <person name="Jarvis E.D."/>
            <person name="Hiller M."/>
            <person name="Vernes S.C."/>
            <person name="Myers E.W."/>
            <person name="Teeling E.C."/>
        </authorList>
    </citation>
    <scope>NUCLEOTIDE SEQUENCE [LARGE SCALE GENOMIC DNA]</scope>
    <source>
        <strain evidence="2">MRouAeg1</strain>
        <tissue evidence="2">Muscle</tissue>
    </source>
</reference>
<dbReference type="EMBL" id="JACASE010000017">
    <property type="protein sequence ID" value="KAF6396990.1"/>
    <property type="molecule type" value="Genomic_DNA"/>
</dbReference>
<sequence length="185" mass="19765">MHLMLVGGKDDPQGPGSLLQGSQVGQPHFQLLTLFPCGPNSFQGPLSASFPLPCSLQAVWGSSPNLALKSLDRSYLFSLGCPLPALPACSSGLISIITTTSMKQAPIQSGIDCFLLWAPTAWYKPFHESMDLNCPASESFLYVCVLLLPKVVLNSNQMSELVNCDGQGEELAVRDLSSSSDSTIM</sequence>
<proteinExistence type="predicted"/>
<evidence type="ECO:0000313" key="3">
    <source>
        <dbReference type="Proteomes" id="UP000593571"/>
    </source>
</evidence>
<dbReference type="Proteomes" id="UP000593571">
    <property type="component" value="Unassembled WGS sequence"/>
</dbReference>